<dbReference type="EMBL" id="WBWX01000001">
    <property type="protein sequence ID" value="KAB2803454.1"/>
    <property type="molecule type" value="Genomic_DNA"/>
</dbReference>
<proteinExistence type="predicted"/>
<name>A0A6I0E0L4_BRUAN</name>
<organism evidence="2 4">
    <name type="scientific">Brucella anthropi</name>
    <name type="common">Ochrobactrum anthropi</name>
    <dbReference type="NCBI Taxonomy" id="529"/>
    <lineage>
        <taxon>Bacteria</taxon>
        <taxon>Pseudomonadati</taxon>
        <taxon>Pseudomonadota</taxon>
        <taxon>Alphaproteobacteria</taxon>
        <taxon>Hyphomicrobiales</taxon>
        <taxon>Brucellaceae</taxon>
        <taxon>Brucella/Ochrobactrum group</taxon>
        <taxon>Brucella</taxon>
    </lineage>
</organism>
<feature type="compositionally biased region" description="Polar residues" evidence="1">
    <location>
        <begin position="229"/>
        <end position="238"/>
    </location>
</feature>
<evidence type="ECO:0000313" key="4">
    <source>
        <dbReference type="Proteomes" id="UP000441102"/>
    </source>
</evidence>
<reference evidence="2 4" key="1">
    <citation type="submission" date="2019-09" db="EMBL/GenBank/DDBJ databases">
        <title>Taxonomic organization of the family Brucellaceae based on a phylogenomic approach.</title>
        <authorList>
            <person name="Leclercq S."/>
            <person name="Cloeckaert A."/>
            <person name="Zygmunt M.S."/>
        </authorList>
    </citation>
    <scope>NUCLEOTIDE SEQUENCE [LARGE SCALE GENOMIC DNA]</scope>
    <source>
        <strain evidence="2 4">CCUG 34461</strain>
    </source>
</reference>
<feature type="region of interest" description="Disordered" evidence="1">
    <location>
        <begin position="224"/>
        <end position="245"/>
    </location>
</feature>
<protein>
    <recommendedName>
        <fullName evidence="5">Proline-rich extensin</fullName>
    </recommendedName>
</protein>
<dbReference type="Proteomes" id="UP000642265">
    <property type="component" value="Unassembled WGS sequence"/>
</dbReference>
<dbReference type="Proteomes" id="UP000441102">
    <property type="component" value="Unassembled WGS sequence"/>
</dbReference>
<dbReference type="AlphaFoldDB" id="A0A6I0E0L4"/>
<reference evidence="3" key="2">
    <citation type="submission" date="2020-09" db="EMBL/GenBank/DDBJ databases">
        <authorList>
            <person name="Dalcin Martins P."/>
        </authorList>
    </citation>
    <scope>NUCLEOTIDE SEQUENCE</scope>
    <source>
        <strain evidence="3">MAG47</strain>
    </source>
</reference>
<gene>
    <name evidence="2" type="ORF">F9L06_04715</name>
    <name evidence="3" type="ORF">IH622_23870</name>
</gene>
<reference evidence="3" key="3">
    <citation type="submission" date="2020-10" db="EMBL/GenBank/DDBJ databases">
        <title>Enrichment of novel Verrucomicrobia, Bacteroidetes and Krumholzibacteria in an oxygen-limited, methane- and iron-fed bioreactor inoculated with Bothnian Sea sediments.</title>
        <authorList>
            <person name="Martins P.D."/>
            <person name="de Jong A."/>
            <person name="Lenstra W.K."/>
            <person name="van Helmond N.A.G.M."/>
            <person name="Slomp C.P."/>
            <person name="Jetten M.S.M."/>
            <person name="Welte C.U."/>
            <person name="Rasigraf O."/>
        </authorList>
    </citation>
    <scope>NUCLEOTIDE SEQUENCE</scope>
    <source>
        <strain evidence="3">MAG47</strain>
    </source>
</reference>
<comment type="caution">
    <text evidence="2">The sequence shown here is derived from an EMBL/GenBank/DDBJ whole genome shotgun (WGS) entry which is preliminary data.</text>
</comment>
<sequence>MSFISINSNRSLTYSVVLIFSGILAGCTTIRPPELCTPAEQIQLKKQLRVTQSLLDRKEAELSQMRKTSAQNRCVGILFTPAVKSAQCTKLLTRTDHLVTETQTLRERVNELNMALAGRPSPSKHVKLCKASWVVSPKKPQSKTVHVPQRKSRGIAKPSAEMANSIALPAYETPAPVETEKVDYTSSATVQTSNTTPAYVAPVATTPPVERPYTANAKVRVVGSGFFPDQSTPASQPTPAHAPAP</sequence>
<evidence type="ECO:0000313" key="3">
    <source>
        <dbReference type="EMBL" id="MBE0563830.1"/>
    </source>
</evidence>
<evidence type="ECO:0008006" key="5">
    <source>
        <dbReference type="Google" id="ProtNLM"/>
    </source>
</evidence>
<evidence type="ECO:0000313" key="2">
    <source>
        <dbReference type="EMBL" id="KAB2803454.1"/>
    </source>
</evidence>
<evidence type="ECO:0000256" key="1">
    <source>
        <dbReference type="SAM" id="MobiDB-lite"/>
    </source>
</evidence>
<accession>A0A6I0E0L4</accession>
<dbReference type="RefSeq" id="WP_010660045.1">
    <property type="nucleotide sequence ID" value="NZ_CP130431.1"/>
</dbReference>
<dbReference type="EMBL" id="JACZKO010000065">
    <property type="protein sequence ID" value="MBE0563830.1"/>
    <property type="molecule type" value="Genomic_DNA"/>
</dbReference>